<protein>
    <recommendedName>
        <fullName evidence="4">Core-binding (CB) domain-containing protein</fullName>
    </recommendedName>
</protein>
<evidence type="ECO:0000313" key="5">
    <source>
        <dbReference type="EMBL" id="RDB36691.1"/>
    </source>
</evidence>
<dbReference type="InterPro" id="IPR004107">
    <property type="entry name" value="Integrase_SAM-like_N"/>
</dbReference>
<dbReference type="AlphaFoldDB" id="A0A369KQ02"/>
<dbReference type="InterPro" id="IPR011010">
    <property type="entry name" value="DNA_brk_join_enz"/>
</dbReference>
<dbReference type="PROSITE" id="PS51900">
    <property type="entry name" value="CB"/>
    <property type="match status" value="1"/>
</dbReference>
<dbReference type="GO" id="GO:0015074">
    <property type="term" value="P:DNA integration"/>
    <property type="evidence" value="ECO:0007669"/>
    <property type="project" value="UniProtKB-KW"/>
</dbReference>
<reference evidence="5" key="1">
    <citation type="submission" date="2018-04" db="EMBL/GenBank/DDBJ databases">
        <title>Draft genome sequence of the Candidatus Spirobacillus cienkowskii, a pathogen of freshwater Daphnia species, reconstructed from hemolymph metagenomic reads.</title>
        <authorList>
            <person name="Bresciani L."/>
            <person name="Lemos L.N."/>
            <person name="Wale N."/>
            <person name="Lin J.Y."/>
            <person name="Fernandes G.R."/>
            <person name="Duffy M.A."/>
            <person name="Rodrigues J.M."/>
        </authorList>
    </citation>
    <scope>NUCLEOTIDE SEQUENCE [LARGE SCALE GENOMIC DNA]</scope>
    <source>
        <strain evidence="5">Binning01</strain>
    </source>
</reference>
<dbReference type="InterPro" id="IPR044068">
    <property type="entry name" value="CB"/>
</dbReference>
<organism evidence="5 6">
    <name type="scientific">Spirobacillus cienkowskii</name>
    <dbReference type="NCBI Taxonomy" id="495820"/>
    <lineage>
        <taxon>Bacteria</taxon>
        <taxon>Pseudomonadati</taxon>
        <taxon>Bdellovibrionota</taxon>
        <taxon>Oligoflexia</taxon>
        <taxon>Silvanigrellales</taxon>
        <taxon>Spirobacillus</taxon>
    </lineage>
</organism>
<evidence type="ECO:0000256" key="2">
    <source>
        <dbReference type="ARBA" id="ARBA00023125"/>
    </source>
</evidence>
<evidence type="ECO:0000256" key="1">
    <source>
        <dbReference type="ARBA" id="ARBA00022908"/>
    </source>
</evidence>
<dbReference type="SUPFAM" id="SSF56349">
    <property type="entry name" value="DNA breaking-rejoining enzymes"/>
    <property type="match status" value="1"/>
</dbReference>
<gene>
    <name evidence="5" type="ORF">DCC88_03790</name>
</gene>
<keyword evidence="1" id="KW-0229">DNA integration</keyword>
<dbReference type="GO" id="GO:0003677">
    <property type="term" value="F:DNA binding"/>
    <property type="evidence" value="ECO:0007669"/>
    <property type="project" value="UniProtKB-UniRule"/>
</dbReference>
<proteinExistence type="predicted"/>
<dbReference type="InterPro" id="IPR010998">
    <property type="entry name" value="Integrase_recombinase_N"/>
</dbReference>
<feature type="domain" description="Core-binding (CB)" evidence="4">
    <location>
        <begin position="17"/>
        <end position="104"/>
    </location>
</feature>
<dbReference type="Gene3D" id="1.10.150.130">
    <property type="match status" value="1"/>
</dbReference>
<sequence>MLSWGVKVHIMIKNSELAFESYFPDFELELLKTDRSVHTVKNYLCDLHLFKAWVHKMFPAATISEIDAFTLQRYRGYLDQTEKRAASTINRRIQSLRRIFSWALKNNLIKTDPTIEVKLKNLPRILKPRSLAKNDLHKVLTFQAKEFMEHEITL</sequence>
<evidence type="ECO:0000256" key="3">
    <source>
        <dbReference type="PROSITE-ProRule" id="PRU01248"/>
    </source>
</evidence>
<evidence type="ECO:0000259" key="4">
    <source>
        <dbReference type="PROSITE" id="PS51900"/>
    </source>
</evidence>
<comment type="caution">
    <text evidence="5">The sequence shown here is derived from an EMBL/GenBank/DDBJ whole genome shotgun (WGS) entry which is preliminary data.</text>
</comment>
<dbReference type="Pfam" id="PF02899">
    <property type="entry name" value="Phage_int_SAM_1"/>
    <property type="match status" value="1"/>
</dbReference>
<evidence type="ECO:0000313" key="6">
    <source>
        <dbReference type="Proteomes" id="UP000253934"/>
    </source>
</evidence>
<keyword evidence="6" id="KW-1185">Reference proteome</keyword>
<accession>A0A369KQ02</accession>
<keyword evidence="2 3" id="KW-0238">DNA-binding</keyword>
<dbReference type="Proteomes" id="UP000253934">
    <property type="component" value="Unassembled WGS sequence"/>
</dbReference>
<name>A0A369KQ02_9BACT</name>
<dbReference type="EMBL" id="QOVW01000042">
    <property type="protein sequence ID" value="RDB36691.1"/>
    <property type="molecule type" value="Genomic_DNA"/>
</dbReference>